<reference evidence="3" key="1">
    <citation type="journal article" date="2018" name="PLoS ONE">
        <title>Chinook salmon (Oncorhynchus tshawytscha) genome and transcriptome.</title>
        <authorList>
            <person name="Christensen K.A."/>
            <person name="Leong J.S."/>
            <person name="Sakhrani D."/>
            <person name="Biagi C.A."/>
            <person name="Minkley D.R."/>
            <person name="Withler R.E."/>
            <person name="Rondeau E.B."/>
            <person name="Koop B.F."/>
            <person name="Devlin R.H."/>
        </authorList>
    </citation>
    <scope>NUCLEOTIDE SEQUENCE [LARGE SCALE GENOMIC DNA]</scope>
</reference>
<reference evidence="2" key="2">
    <citation type="submission" date="2025-08" db="UniProtKB">
        <authorList>
            <consortium name="Ensembl"/>
        </authorList>
    </citation>
    <scope>IDENTIFICATION</scope>
</reference>
<dbReference type="PROSITE" id="PS51900">
    <property type="entry name" value="CB"/>
    <property type="match status" value="1"/>
</dbReference>
<reference evidence="2" key="3">
    <citation type="submission" date="2025-09" db="UniProtKB">
        <authorList>
            <consortium name="Ensembl"/>
        </authorList>
    </citation>
    <scope>IDENTIFICATION</scope>
</reference>
<dbReference type="Proteomes" id="UP000694402">
    <property type="component" value="Unassembled WGS sequence"/>
</dbReference>
<keyword evidence="3" id="KW-1185">Reference proteome</keyword>
<dbReference type="PANTHER" id="PTHR47306">
    <property type="entry name" value="SI:CH211-178J18.4-RELATED"/>
    <property type="match status" value="1"/>
</dbReference>
<evidence type="ECO:0000259" key="1">
    <source>
        <dbReference type="PROSITE" id="PS51900"/>
    </source>
</evidence>
<dbReference type="GeneTree" id="ENSGT01120000272075"/>
<sequence>LALETYLLKQRRIPIVCRFCIKNQENISIHLTRVCMKTESKEKIDQEVSKSRDLMIEYLWHCRIIDYKTLSSVVTQLDKVQPLIKDLEKLGGFVINKPEDEQITGPLNQSWDTKLRKEMQSSGLYQKHPLDCDLLAGFGKFLRDDNNIPNFKQRYVANVSRFLFYMDSNKPSLDFVNNLEKSRSFFTKLADIGQKKQTIANYMKNLKRFLRYIIAITSLIQTDRALFEQCKHFLLCLNELQKSMSKQVSKEITGKRYIFQIDPHRNLFLKTLMTRKQMRASSFPQPGTRSTTHPITYKGFIPSKYTTVKRLIVGMHERYCYDKWRSQQVKMRRDYVIGTKQLKYPKLNTILIY</sequence>
<accession>A0AAZ3NZ26</accession>
<dbReference type="PANTHER" id="PTHR47306:SF2">
    <property type="entry name" value="CORE-BINDING (CB) DOMAIN-CONTAINING PROTEIN"/>
    <property type="match status" value="1"/>
</dbReference>
<name>A0AAZ3NZ26_ONCTS</name>
<dbReference type="InterPro" id="IPR044068">
    <property type="entry name" value="CB"/>
</dbReference>
<evidence type="ECO:0000313" key="2">
    <source>
        <dbReference type="Ensembl" id="ENSOTSP00005109506.1"/>
    </source>
</evidence>
<proteinExistence type="predicted"/>
<evidence type="ECO:0000313" key="3">
    <source>
        <dbReference type="Proteomes" id="UP000694402"/>
    </source>
</evidence>
<organism evidence="2 3">
    <name type="scientific">Oncorhynchus tshawytscha</name>
    <name type="common">Chinook salmon</name>
    <name type="synonym">Salmo tshawytscha</name>
    <dbReference type="NCBI Taxonomy" id="74940"/>
    <lineage>
        <taxon>Eukaryota</taxon>
        <taxon>Metazoa</taxon>
        <taxon>Chordata</taxon>
        <taxon>Craniata</taxon>
        <taxon>Vertebrata</taxon>
        <taxon>Euteleostomi</taxon>
        <taxon>Actinopterygii</taxon>
        <taxon>Neopterygii</taxon>
        <taxon>Teleostei</taxon>
        <taxon>Protacanthopterygii</taxon>
        <taxon>Salmoniformes</taxon>
        <taxon>Salmonidae</taxon>
        <taxon>Salmoninae</taxon>
        <taxon>Oncorhynchus</taxon>
    </lineage>
</organism>
<dbReference type="AlphaFoldDB" id="A0AAZ3NZ26"/>
<dbReference type="Ensembl" id="ENSOTST00005164872.1">
    <property type="protein sequence ID" value="ENSOTSP00005109506.1"/>
    <property type="gene ID" value="ENSOTSG00005059536.1"/>
</dbReference>
<gene>
    <name evidence="2" type="primary">TTLL10</name>
</gene>
<feature type="domain" description="Core-binding (CB)" evidence="1">
    <location>
        <begin position="129"/>
        <end position="214"/>
    </location>
</feature>
<protein>
    <recommendedName>
        <fullName evidence="1">Core-binding (CB) domain-containing protein</fullName>
    </recommendedName>
</protein>